<dbReference type="PROSITE" id="PS51186">
    <property type="entry name" value="GNAT"/>
    <property type="match status" value="1"/>
</dbReference>
<dbReference type="AlphaFoldDB" id="A0A9P5LB08"/>
<evidence type="ECO:0000259" key="1">
    <source>
        <dbReference type="PROSITE" id="PS51186"/>
    </source>
</evidence>
<accession>A0A9P5LB08</accession>
<dbReference type="GO" id="GO:0016747">
    <property type="term" value="F:acyltransferase activity, transferring groups other than amino-acyl groups"/>
    <property type="evidence" value="ECO:0007669"/>
    <property type="project" value="InterPro"/>
</dbReference>
<dbReference type="CDD" id="cd04301">
    <property type="entry name" value="NAT_SF"/>
    <property type="match status" value="1"/>
</dbReference>
<dbReference type="SUPFAM" id="SSF55729">
    <property type="entry name" value="Acyl-CoA N-acyltransferases (Nat)"/>
    <property type="match status" value="1"/>
</dbReference>
<evidence type="ECO:0000313" key="2">
    <source>
        <dbReference type="EMBL" id="KAF7549647.1"/>
    </source>
</evidence>
<dbReference type="Pfam" id="PF13673">
    <property type="entry name" value="Acetyltransf_10"/>
    <property type="match status" value="1"/>
</dbReference>
<comment type="caution">
    <text evidence="2">The sequence shown here is derived from an EMBL/GenBank/DDBJ whole genome shotgun (WGS) entry which is preliminary data.</text>
</comment>
<organism evidence="2 3">
    <name type="scientific">Cylindrodendrum hubeiense</name>
    <dbReference type="NCBI Taxonomy" id="595255"/>
    <lineage>
        <taxon>Eukaryota</taxon>
        <taxon>Fungi</taxon>
        <taxon>Dikarya</taxon>
        <taxon>Ascomycota</taxon>
        <taxon>Pezizomycotina</taxon>
        <taxon>Sordariomycetes</taxon>
        <taxon>Hypocreomycetidae</taxon>
        <taxon>Hypocreales</taxon>
        <taxon>Nectriaceae</taxon>
        <taxon>Cylindrodendrum</taxon>
    </lineage>
</organism>
<dbReference type="OrthoDB" id="196847at2759"/>
<sequence>MSFQMRKATPADIPALCAVYFSAFSDTIVGRQVFPSSSEAARVFWIKSLTKALPNPNFEFLVMTTRSEDDSAEQVVGYAKWVRPGTPINMPPPADAWPQDADPALAVEFFGKLTAKHKQIMEGRPHWYLDLIGVRKEWMGKGAASPLMRWGLERADEDGLPIFLESTPNGRGMYEKYGFRVLDRHEFESPDGRTLDFFMLRDTKTGEK</sequence>
<reference evidence="2" key="1">
    <citation type="submission" date="2020-03" db="EMBL/GenBank/DDBJ databases">
        <title>Draft Genome Sequence of Cylindrodendrum hubeiense.</title>
        <authorList>
            <person name="Buettner E."/>
            <person name="Kellner H."/>
        </authorList>
    </citation>
    <scope>NUCLEOTIDE SEQUENCE</scope>
    <source>
        <strain evidence="2">IHI 201604</strain>
    </source>
</reference>
<dbReference type="InterPro" id="IPR052523">
    <property type="entry name" value="Trichothecene_AcTrans"/>
</dbReference>
<dbReference type="PANTHER" id="PTHR42791">
    <property type="entry name" value="GNAT FAMILY ACETYLTRANSFERASE"/>
    <property type="match status" value="1"/>
</dbReference>
<feature type="domain" description="N-acetyltransferase" evidence="1">
    <location>
        <begin position="63"/>
        <end position="204"/>
    </location>
</feature>
<proteinExistence type="predicted"/>
<keyword evidence="3" id="KW-1185">Reference proteome</keyword>
<dbReference type="Proteomes" id="UP000722485">
    <property type="component" value="Unassembled WGS sequence"/>
</dbReference>
<dbReference type="InterPro" id="IPR000182">
    <property type="entry name" value="GNAT_dom"/>
</dbReference>
<dbReference type="Gene3D" id="3.40.630.30">
    <property type="match status" value="1"/>
</dbReference>
<evidence type="ECO:0000313" key="3">
    <source>
        <dbReference type="Proteomes" id="UP000722485"/>
    </source>
</evidence>
<name>A0A9P5LB08_9HYPO</name>
<dbReference type="EMBL" id="JAANBB010000117">
    <property type="protein sequence ID" value="KAF7549647.1"/>
    <property type="molecule type" value="Genomic_DNA"/>
</dbReference>
<dbReference type="PANTHER" id="PTHR42791:SF17">
    <property type="entry name" value="ACETYLTRANSFERASE, GNAT FAMILY FAMILY (AFU_ORTHOLOGUE AFUA_8G05690)"/>
    <property type="match status" value="1"/>
</dbReference>
<gene>
    <name evidence="2" type="ORF">G7Z17_g6255</name>
</gene>
<dbReference type="InterPro" id="IPR016181">
    <property type="entry name" value="Acyl_CoA_acyltransferase"/>
</dbReference>
<protein>
    <recommendedName>
        <fullName evidence="1">N-acetyltransferase domain-containing protein</fullName>
    </recommendedName>
</protein>